<evidence type="ECO:0000313" key="2">
    <source>
        <dbReference type="Proteomes" id="UP000245910"/>
    </source>
</evidence>
<sequence>MPQSTTTTSYTQSTVPVPIRVVTGYNTRTCLHARHIKRQLQRREYGKASELDHHYYHTFDRVSIALTHVFPTTIRSSKPHPFPFVLAPFTAHFFRNLEDYK</sequence>
<protein>
    <submittedName>
        <fullName evidence="1">Uncharacterized protein</fullName>
    </submittedName>
</protein>
<organism evidence="1 2">
    <name type="scientific">Fusarium venenatum</name>
    <dbReference type="NCBI Taxonomy" id="56646"/>
    <lineage>
        <taxon>Eukaryota</taxon>
        <taxon>Fungi</taxon>
        <taxon>Dikarya</taxon>
        <taxon>Ascomycota</taxon>
        <taxon>Pezizomycotina</taxon>
        <taxon>Sordariomycetes</taxon>
        <taxon>Hypocreomycetidae</taxon>
        <taxon>Hypocreales</taxon>
        <taxon>Nectriaceae</taxon>
        <taxon>Fusarium</taxon>
    </lineage>
</organism>
<accession>A0A2L2TL79</accession>
<reference evidence="2" key="1">
    <citation type="submission" date="2014-10" db="EMBL/GenBank/DDBJ databases">
        <authorList>
            <person name="King R."/>
        </authorList>
    </citation>
    <scope>NUCLEOTIDE SEQUENCE [LARGE SCALE GENOMIC DNA]</scope>
    <source>
        <strain evidence="2">A3/5</strain>
    </source>
</reference>
<keyword evidence="2" id="KW-1185">Reference proteome</keyword>
<dbReference type="Proteomes" id="UP000245910">
    <property type="component" value="Chromosome III"/>
</dbReference>
<evidence type="ECO:0000313" key="1">
    <source>
        <dbReference type="EMBL" id="CEI70948.1"/>
    </source>
</evidence>
<proteinExistence type="predicted"/>
<dbReference type="EMBL" id="LN649231">
    <property type="protein sequence ID" value="CEI70948.1"/>
    <property type="molecule type" value="Genomic_DNA"/>
</dbReference>
<dbReference type="AlphaFoldDB" id="A0A2L2TL79"/>
<name>A0A2L2TL79_9HYPO</name>